<dbReference type="EMBL" id="AMQN01005422">
    <property type="status" value="NOT_ANNOTATED_CDS"/>
    <property type="molecule type" value="Genomic_DNA"/>
</dbReference>
<reference evidence="3" key="3">
    <citation type="submission" date="2015-06" db="UniProtKB">
        <authorList>
            <consortium name="EnsemblMetazoa"/>
        </authorList>
    </citation>
    <scope>IDENTIFICATION</scope>
</reference>
<proteinExistence type="predicted"/>
<dbReference type="EMBL" id="AMQN01005423">
    <property type="status" value="NOT_ANNOTATED_CDS"/>
    <property type="molecule type" value="Genomic_DNA"/>
</dbReference>
<keyword evidence="1" id="KW-0812">Transmembrane</keyword>
<evidence type="ECO:0000256" key="1">
    <source>
        <dbReference type="SAM" id="Phobius"/>
    </source>
</evidence>
<evidence type="ECO:0000313" key="3">
    <source>
        <dbReference type="EnsemblMetazoa" id="CapteP212098"/>
    </source>
</evidence>
<protein>
    <submittedName>
        <fullName evidence="2 3">Uncharacterized protein</fullName>
    </submittedName>
</protein>
<dbReference type="AlphaFoldDB" id="R7V0L9"/>
<evidence type="ECO:0000313" key="2">
    <source>
        <dbReference type="EMBL" id="ELU12388.1"/>
    </source>
</evidence>
<accession>R7V0L9</accession>
<feature type="transmembrane region" description="Helical" evidence="1">
    <location>
        <begin position="45"/>
        <end position="65"/>
    </location>
</feature>
<keyword evidence="1" id="KW-0472">Membrane</keyword>
<keyword evidence="1" id="KW-1133">Transmembrane helix</keyword>
<reference evidence="2 4" key="2">
    <citation type="journal article" date="2013" name="Nature">
        <title>Insights into bilaterian evolution from three spiralian genomes.</title>
        <authorList>
            <person name="Simakov O."/>
            <person name="Marletaz F."/>
            <person name="Cho S.J."/>
            <person name="Edsinger-Gonzales E."/>
            <person name="Havlak P."/>
            <person name="Hellsten U."/>
            <person name="Kuo D.H."/>
            <person name="Larsson T."/>
            <person name="Lv J."/>
            <person name="Arendt D."/>
            <person name="Savage R."/>
            <person name="Osoegawa K."/>
            <person name="de Jong P."/>
            <person name="Grimwood J."/>
            <person name="Chapman J.A."/>
            <person name="Shapiro H."/>
            <person name="Aerts A."/>
            <person name="Otillar R.P."/>
            <person name="Terry A.Y."/>
            <person name="Boore J.L."/>
            <person name="Grigoriev I.V."/>
            <person name="Lindberg D.R."/>
            <person name="Seaver E.C."/>
            <person name="Weisblat D.A."/>
            <person name="Putnam N.H."/>
            <person name="Rokhsar D.S."/>
        </authorList>
    </citation>
    <scope>NUCLEOTIDE SEQUENCE</scope>
    <source>
        <strain evidence="2 4">I ESC-2004</strain>
    </source>
</reference>
<reference evidence="4" key="1">
    <citation type="submission" date="2012-12" db="EMBL/GenBank/DDBJ databases">
        <authorList>
            <person name="Hellsten U."/>
            <person name="Grimwood J."/>
            <person name="Chapman J.A."/>
            <person name="Shapiro H."/>
            <person name="Aerts A."/>
            <person name="Otillar R.P."/>
            <person name="Terry A.Y."/>
            <person name="Boore J.L."/>
            <person name="Simakov O."/>
            <person name="Marletaz F."/>
            <person name="Cho S.-J."/>
            <person name="Edsinger-Gonzales E."/>
            <person name="Havlak P."/>
            <person name="Kuo D.-H."/>
            <person name="Larsson T."/>
            <person name="Lv J."/>
            <person name="Arendt D."/>
            <person name="Savage R."/>
            <person name="Osoegawa K."/>
            <person name="de Jong P."/>
            <person name="Lindberg D.R."/>
            <person name="Seaver E.C."/>
            <person name="Weisblat D.A."/>
            <person name="Putnam N.H."/>
            <person name="Grigoriev I.V."/>
            <person name="Rokhsar D.S."/>
        </authorList>
    </citation>
    <scope>NUCLEOTIDE SEQUENCE</scope>
    <source>
        <strain evidence="4">I ESC-2004</strain>
    </source>
</reference>
<dbReference type="HOGENOM" id="CLU_1798267_0_0_1"/>
<name>R7V0L9_CAPTE</name>
<evidence type="ECO:0000313" key="4">
    <source>
        <dbReference type="Proteomes" id="UP000014760"/>
    </source>
</evidence>
<sequence length="144" mass="16421">MPPREPFSGHLFKSSPLDNGSTCHAWIIIMELGRNSVCFLDVKTIRLLGGALLNAIIAYSVSNAWRSFLRCRKRGEERYREGLERSRYCSLSPCTPSVGESWLCRNRRRGTEEYLGILYEGGNRINGWESNGKKAFLSFPKEDL</sequence>
<dbReference type="EMBL" id="KB296008">
    <property type="protein sequence ID" value="ELU12388.1"/>
    <property type="molecule type" value="Genomic_DNA"/>
</dbReference>
<dbReference type="Proteomes" id="UP000014760">
    <property type="component" value="Unassembled WGS sequence"/>
</dbReference>
<dbReference type="EnsemblMetazoa" id="CapteT212098">
    <property type="protein sequence ID" value="CapteP212098"/>
    <property type="gene ID" value="CapteG212098"/>
</dbReference>
<gene>
    <name evidence="2" type="ORF">CAPTEDRAFT_212098</name>
</gene>
<keyword evidence="4" id="KW-1185">Reference proteome</keyword>
<organism evidence="2">
    <name type="scientific">Capitella teleta</name>
    <name type="common">Polychaete worm</name>
    <dbReference type="NCBI Taxonomy" id="283909"/>
    <lineage>
        <taxon>Eukaryota</taxon>
        <taxon>Metazoa</taxon>
        <taxon>Spiralia</taxon>
        <taxon>Lophotrochozoa</taxon>
        <taxon>Annelida</taxon>
        <taxon>Polychaeta</taxon>
        <taxon>Sedentaria</taxon>
        <taxon>Scolecida</taxon>
        <taxon>Capitellidae</taxon>
        <taxon>Capitella</taxon>
    </lineage>
</organism>